<accession>A0A4Z1IZU0</accession>
<dbReference type="InterPro" id="IPR003439">
    <property type="entry name" value="ABC_transporter-like_ATP-bd"/>
</dbReference>
<dbReference type="Gene3D" id="3.40.50.300">
    <property type="entry name" value="P-loop containing nucleotide triphosphate hydrolases"/>
    <property type="match status" value="1"/>
</dbReference>
<dbReference type="GO" id="GO:0005524">
    <property type="term" value="F:ATP binding"/>
    <property type="evidence" value="ECO:0007669"/>
    <property type="project" value="UniProtKB-KW"/>
</dbReference>
<evidence type="ECO:0000313" key="4">
    <source>
        <dbReference type="EMBL" id="TGO62157.1"/>
    </source>
</evidence>
<dbReference type="Pfam" id="PF00005">
    <property type="entry name" value="ABC_tran"/>
    <property type="match status" value="1"/>
</dbReference>
<dbReference type="STRING" id="278938.A0A4Z1IZU0"/>
<keyword evidence="2" id="KW-0067">ATP-binding</keyword>
<dbReference type="AlphaFoldDB" id="A0A4Z1IZU0"/>
<dbReference type="PANTHER" id="PTHR24223">
    <property type="entry name" value="ATP-BINDING CASSETTE SUB-FAMILY C"/>
    <property type="match status" value="1"/>
</dbReference>
<evidence type="ECO:0000313" key="5">
    <source>
        <dbReference type="Proteomes" id="UP000297229"/>
    </source>
</evidence>
<organism evidence="4 5">
    <name type="scientific">Botrytis elliptica</name>
    <dbReference type="NCBI Taxonomy" id="278938"/>
    <lineage>
        <taxon>Eukaryota</taxon>
        <taxon>Fungi</taxon>
        <taxon>Dikarya</taxon>
        <taxon>Ascomycota</taxon>
        <taxon>Pezizomycotina</taxon>
        <taxon>Leotiomycetes</taxon>
        <taxon>Helotiales</taxon>
        <taxon>Sclerotiniaceae</taxon>
        <taxon>Botrytis</taxon>
    </lineage>
</organism>
<sequence>MLEINNRTITIDGINLLRATRNVLRERLNTIPQEPIFIKSPRRPRKLGLWTLISNTGGLDVHMEAESLLSYGQRQIFCLAGAMLRQSKVVIIDQATANVDVGTE</sequence>
<dbReference type="InterPro" id="IPR050173">
    <property type="entry name" value="ABC_transporter_C-like"/>
</dbReference>
<keyword evidence="5" id="KW-1185">Reference proteome</keyword>
<dbReference type="Proteomes" id="UP000297229">
    <property type="component" value="Unassembled WGS sequence"/>
</dbReference>
<dbReference type="SUPFAM" id="SSF52540">
    <property type="entry name" value="P-loop containing nucleoside triphosphate hydrolases"/>
    <property type="match status" value="1"/>
</dbReference>
<protein>
    <recommendedName>
        <fullName evidence="3">ABC transporter domain-containing protein</fullName>
    </recommendedName>
</protein>
<proteinExistence type="predicted"/>
<evidence type="ECO:0000259" key="3">
    <source>
        <dbReference type="Pfam" id="PF00005"/>
    </source>
</evidence>
<dbReference type="InterPro" id="IPR027417">
    <property type="entry name" value="P-loop_NTPase"/>
</dbReference>
<reference evidence="4 5" key="1">
    <citation type="submission" date="2017-12" db="EMBL/GenBank/DDBJ databases">
        <title>Comparative genomics of Botrytis spp.</title>
        <authorList>
            <person name="Valero-Jimenez C.A."/>
            <person name="Tapia P."/>
            <person name="Veloso J."/>
            <person name="Silva-Moreno E."/>
            <person name="Staats M."/>
            <person name="Valdes J.H."/>
            <person name="Van Kan J.A.L."/>
        </authorList>
    </citation>
    <scope>NUCLEOTIDE SEQUENCE [LARGE SCALE GENOMIC DNA]</scope>
    <source>
        <strain evidence="4 5">Be9601</strain>
    </source>
</reference>
<comment type="caution">
    <text evidence="4">The sequence shown here is derived from an EMBL/GenBank/DDBJ whole genome shotgun (WGS) entry which is preliminary data.</text>
</comment>
<name>A0A4Z1IZU0_9HELO</name>
<evidence type="ECO:0000256" key="1">
    <source>
        <dbReference type="ARBA" id="ARBA00022741"/>
    </source>
</evidence>
<feature type="domain" description="ABC transporter" evidence="3">
    <location>
        <begin position="8"/>
        <end position="97"/>
    </location>
</feature>
<dbReference type="GO" id="GO:0042626">
    <property type="term" value="F:ATPase-coupled transmembrane transporter activity"/>
    <property type="evidence" value="ECO:0007669"/>
    <property type="project" value="TreeGrafter"/>
</dbReference>
<keyword evidence="1" id="KW-0547">Nucleotide-binding</keyword>
<dbReference type="GO" id="GO:0016887">
    <property type="term" value="F:ATP hydrolysis activity"/>
    <property type="evidence" value="ECO:0007669"/>
    <property type="project" value="InterPro"/>
</dbReference>
<dbReference type="GO" id="GO:0016020">
    <property type="term" value="C:membrane"/>
    <property type="evidence" value="ECO:0007669"/>
    <property type="project" value="TreeGrafter"/>
</dbReference>
<evidence type="ECO:0000256" key="2">
    <source>
        <dbReference type="ARBA" id="ARBA00022840"/>
    </source>
</evidence>
<dbReference type="EMBL" id="PQXM01001127">
    <property type="protein sequence ID" value="TGO62157.1"/>
    <property type="molecule type" value="Genomic_DNA"/>
</dbReference>
<gene>
    <name evidence="4" type="ORF">BELL_1129g00040</name>
</gene>